<dbReference type="RefSeq" id="WP_043389580.1">
    <property type="nucleotide sequence ID" value="NZ_JPMI01000011.1"/>
</dbReference>
<gene>
    <name evidence="1" type="ORF">Q664_02795</name>
</gene>
<name>A0A084T177_9BACT</name>
<reference evidence="1 2" key="1">
    <citation type="submission" date="2014-07" db="EMBL/GenBank/DDBJ databases">
        <title>Draft Genome Sequence of Gephyronic Acid Producer, Cystobacter violaceus Strain Cb vi76.</title>
        <authorList>
            <person name="Stevens D.C."/>
            <person name="Young J."/>
            <person name="Carmichael R."/>
            <person name="Tan J."/>
            <person name="Taylor R.E."/>
        </authorList>
    </citation>
    <scope>NUCLEOTIDE SEQUENCE [LARGE SCALE GENOMIC DNA]</scope>
    <source>
        <strain evidence="1 2">Cb vi76</strain>
    </source>
</reference>
<evidence type="ECO:0000313" key="1">
    <source>
        <dbReference type="EMBL" id="KFA94462.1"/>
    </source>
</evidence>
<dbReference type="AlphaFoldDB" id="A0A084T177"/>
<proteinExistence type="predicted"/>
<organism evidence="1 2">
    <name type="scientific">Archangium violaceum Cb vi76</name>
    <dbReference type="NCBI Taxonomy" id="1406225"/>
    <lineage>
        <taxon>Bacteria</taxon>
        <taxon>Pseudomonadati</taxon>
        <taxon>Myxococcota</taxon>
        <taxon>Myxococcia</taxon>
        <taxon>Myxococcales</taxon>
        <taxon>Cystobacterineae</taxon>
        <taxon>Archangiaceae</taxon>
        <taxon>Archangium</taxon>
    </lineage>
</organism>
<dbReference type="InterPro" id="IPR011754">
    <property type="entry name" value="Mxa_paralog_2268"/>
</dbReference>
<evidence type="ECO:0000313" key="2">
    <source>
        <dbReference type="Proteomes" id="UP000028547"/>
    </source>
</evidence>
<accession>A0A084T177</accession>
<protein>
    <submittedName>
        <fullName evidence="1">Uncharacterized protein</fullName>
    </submittedName>
</protein>
<comment type="caution">
    <text evidence="1">The sequence shown here is derived from an EMBL/GenBank/DDBJ whole genome shotgun (WGS) entry which is preliminary data.</text>
</comment>
<sequence>MRPRSWLLLFWALIVFTTATKAHASSRELRRGTLLVEGGPEAPALLYVAAGTVTRVRFLDFLEPHARPGSELQGRVEVAPLGEGSLVISPVKDLAQGERLLLPVTGRTKAGEPLTLTLALVTREDTVDAEAWVSRARMQPLRTDAANTDEAGAIARGLLVSHEPGTVRPRLALALPDSEQVTTYSRRIRASAGSVLRMDGLLFVTVLIQARHVPTPWRLIRARLETGCRRDSGKKIGDESLPTRVTSGESGHYQFHTFAVPLPEGSGCISLTLEEDGPRTLRLEELKVSP</sequence>
<dbReference type="EMBL" id="JPMI01000011">
    <property type="protein sequence ID" value="KFA94462.1"/>
    <property type="molecule type" value="Genomic_DNA"/>
</dbReference>
<dbReference type="Proteomes" id="UP000028547">
    <property type="component" value="Unassembled WGS sequence"/>
</dbReference>
<dbReference type="Pfam" id="PF09544">
    <property type="entry name" value="DUF2381"/>
    <property type="match status" value="1"/>
</dbReference>